<dbReference type="InterPro" id="IPR036736">
    <property type="entry name" value="ACP-like_sf"/>
</dbReference>
<dbReference type="InterPro" id="IPR057326">
    <property type="entry name" value="KR_dom"/>
</dbReference>
<keyword evidence="1" id="KW-0596">Phosphopantetheine</keyword>
<dbReference type="Pfam" id="PF00109">
    <property type="entry name" value="ketoacyl-synt"/>
    <property type="match status" value="1"/>
</dbReference>
<dbReference type="SUPFAM" id="SSF52151">
    <property type="entry name" value="FabD/lysophospholipase-like"/>
    <property type="match status" value="1"/>
</dbReference>
<dbReference type="InterPro" id="IPR020841">
    <property type="entry name" value="PKS_Beta-ketoAc_synthase_dom"/>
</dbReference>
<feature type="domain" description="Ketosynthase family 3 (KS3)" evidence="6">
    <location>
        <begin position="13"/>
        <end position="439"/>
    </location>
</feature>
<feature type="domain" description="Carrier" evidence="5">
    <location>
        <begin position="1751"/>
        <end position="1826"/>
    </location>
</feature>
<dbReference type="SUPFAM" id="SSF47336">
    <property type="entry name" value="ACP-like"/>
    <property type="match status" value="1"/>
</dbReference>
<dbReference type="Gene3D" id="3.40.366.10">
    <property type="entry name" value="Malonyl-Coenzyme A Acyl Carrier Protein, domain 2"/>
    <property type="match status" value="1"/>
</dbReference>
<dbReference type="InterPro" id="IPR036291">
    <property type="entry name" value="NAD(P)-bd_dom_sf"/>
</dbReference>
<dbReference type="Gene3D" id="3.40.50.1820">
    <property type="entry name" value="alpha/beta hydrolase"/>
    <property type="match status" value="1"/>
</dbReference>
<keyword evidence="3" id="KW-0808">Transferase</keyword>
<evidence type="ECO:0000259" key="5">
    <source>
        <dbReference type="PROSITE" id="PS50075"/>
    </source>
</evidence>
<dbReference type="SMART" id="SM00822">
    <property type="entry name" value="PKS_KR"/>
    <property type="match status" value="1"/>
</dbReference>
<evidence type="ECO:0000259" key="6">
    <source>
        <dbReference type="PROSITE" id="PS52004"/>
    </source>
</evidence>
<feature type="region of interest" description="C-terminal hotdog fold" evidence="4">
    <location>
        <begin position="1513"/>
        <end position="1659"/>
    </location>
</feature>
<proteinExistence type="predicted"/>
<dbReference type="InterPro" id="IPR001031">
    <property type="entry name" value="Thioesterase"/>
</dbReference>
<evidence type="ECO:0000256" key="3">
    <source>
        <dbReference type="ARBA" id="ARBA00022679"/>
    </source>
</evidence>
<dbReference type="InterPro" id="IPR009081">
    <property type="entry name" value="PP-bd_ACP"/>
</dbReference>
<dbReference type="PROSITE" id="PS00606">
    <property type="entry name" value="KS3_1"/>
    <property type="match status" value="1"/>
</dbReference>
<keyword evidence="2" id="KW-0597">Phosphoprotein</keyword>
<dbReference type="Gene3D" id="3.40.47.10">
    <property type="match status" value="1"/>
</dbReference>
<dbReference type="InterPro" id="IPR049490">
    <property type="entry name" value="C883_1060-like_KR_N"/>
</dbReference>
<dbReference type="Proteomes" id="UP001198571">
    <property type="component" value="Unassembled WGS sequence"/>
</dbReference>
<dbReference type="Gene3D" id="3.40.50.720">
    <property type="entry name" value="NAD(P)-binding Rossmann-like Domain"/>
    <property type="match status" value="1"/>
</dbReference>
<name>A0ABS8CGQ3_9RHOB</name>
<dbReference type="InterPro" id="IPR050091">
    <property type="entry name" value="PKS_NRPS_Biosynth_Enz"/>
</dbReference>
<dbReference type="Pfam" id="PF14765">
    <property type="entry name" value="PS-DH"/>
    <property type="match status" value="1"/>
</dbReference>
<dbReference type="InterPro" id="IPR029058">
    <property type="entry name" value="AB_hydrolase_fold"/>
</dbReference>
<dbReference type="PROSITE" id="PS52019">
    <property type="entry name" value="PKS_MFAS_DH"/>
    <property type="match status" value="1"/>
</dbReference>
<dbReference type="InterPro" id="IPR020802">
    <property type="entry name" value="TesA-like"/>
</dbReference>
<dbReference type="EMBL" id="JACDXX010000001">
    <property type="protein sequence ID" value="MCB5408576.1"/>
    <property type="molecule type" value="Genomic_DNA"/>
</dbReference>
<sequence>MKDERNNRPGLSETDIAIVGMSAHLPGCSDLEGYWHILREGIEAIRSLSREELLASGESPAKLARPNYVPAAAVLEGFETFDAEFFGFSPKEAAILDPQHRQFLEVAWEALENAGHPPEKFNGSIGVWAGCGMGSYFYFNLCSNRDLVEETGMFLLRHTGNDKDFLSTRVSHILDLKGPSVNVQTACSTSLVAVHYAAQALLNGECDMALAGGVTIELPHARGYLFREGEILSPDGHCHAFDHRAQGTVFGSGAGCVVLRRATDAIRDGDHIWAILKATAINNDGAAKAGYLAPSVDGQSACIAEAQALAGVSSDSVTYVECHGTGTYLGDPIEVAALTDAFRESGSATGHCRIGSVKTNIGHTDTAAGVASLIKVALSLHHRELPPSLGYEAPNPAIDFETSPFRVNHALSPWVAPVLRAGVNSLGVGGTNAHAVLEEAPRRAKAEESDWPVQPLVLSARSKAALNDQAARLAAHLRAHPEQDLADVAFTLKEGRRAFEKRRVLVAESHDQAADLLAGSDPRLVFDHEPLGEAPEVIFMFPGGGAQYAGMARDLYETEPVFADVMDAGLAHLATLTDQDIRALWLPAPGEEAAADEALKRPSLQLPLIMITEYALAKLYASWGVHPVALVGHSMGENTAAALAGVMSFEDCIALVTLRGRLFDTVPAGGMLSVPLSEADLAPYLRDDLDMASVNGPGLCVVSGPDAALQALSERLAADEIEAQRVAINIAAHSRMLEPILQDFRAFLQGLSLSAPQIPIISNRSGRELSAAEACDPEYWVAHLRNTVRFRDCLATLGAVPGRIFMEMGPGRALSSLAGANGIAQGALVPALRHPAQKISDDAWLIGSIARLWACGLQTDWAQIWGGKARLRLPLPGYAFQRKSYFIPPGQQREAAEAAAPARAENLRDWGWKAHWRPKEAGAEIGDLADLSPGTWLIFADAEGIAAAAAARLQAAGHRAVLVTAGDTFAETAGGHYTLPSERGREGYDQLIQHLTGRGLTPTRILHGWLLARGESFRPGSSFAQKIQEQGFWSLLFLLQALADENLARDLKLVVATNGAARLKGEALPWPGKAMVLGPVLAGARELPGVSLTQIDLELGAPEGAAALADTLIEEAMADGGAVAALRGGRRWQRGLRPAALPEEALALPQGAHVMITGGFGGIGLALAEEMTRRHGAKISLIARAALPEGAAREAWLARHGAGDAISRRLMALARLEAIAAGAGGAVRVLQADVADLYEMQAARDAAIQAFGPVEMLIHAAGVVADGPLLAKAPQEAEEVFAPKLHGTGVLDRLFPDGSIATMVLFSSSSTWTGPAGQVDYIAANEYLNAFAQSRAGGKTRVVALNWGIWQGVGMAAEALSDRMGRPEAPRLPIRQQMLSEAGFDAKGNRLFFGRFSTDHWLFDGHRTKAGAALIPGTAYLELAAEAWAAQGESGGFELCDLTFFRALDLAGGEQRQLRLRLGRSEEGYSYELQSFLKIGGREGWLTHATARLLPLGDRAPQIDPAAIAARLGPAETGEGLVSPQEEFLDFGPRWRVLQSRAWGEGEGLAHLALPAPYQAEPGEGWLVHPALADLATGWAMELIAGYRPDRLWVPVSYGGLRLYAPLTPRLVSHVRNAAENRADRPVAVFDVTLATPEGKVLAEITGFTIRRLDAALSFPTPDPRSLESDEGSAKPLSPAEERLVAAFRQGIRPEEGVAVFGRALNTGLSQIVVSSLDMPALIRQTGAAAEPSRSAAQAFERPDLGTDYLAPRDDIERSLAGFWQELLGVAQVGVEDDFFALGGHSLIAVRLFSMVKKTWSVDFPISVLFEAPTVAACAALIREAAGIAPGSSGEGEATTPRPAAKPARRYIHLVPMHQGEGGTKTPFFLVAGMFGNVLNLRHLAGLLGRERPFYGLQARGLYGEDQPHDSFTEAARDYLAELRQVQPSGPYLLGGFSGGGLIAWEMARQLEAGGEEVALLTLLDTPLPMRPVLTRQDKALIKLSEFRRKGLSYISEWRENRRAWAEAQRHAAGAAPETGFHNAAIERAFRAALPRYEMSQRQGATVLLRPPLDRHWKVSGGKYVSVAREYVTPDNDLTRFAPALQVVEVPGDHDSMVLEPNVRVLASRLKALLQALEAGEGAQPPGNAG</sequence>
<dbReference type="RefSeq" id="WP_226933450.1">
    <property type="nucleotide sequence ID" value="NZ_JACDXX010000001.1"/>
</dbReference>
<evidence type="ECO:0000313" key="9">
    <source>
        <dbReference type="Proteomes" id="UP001198571"/>
    </source>
</evidence>
<dbReference type="Pfam" id="PF02801">
    <property type="entry name" value="Ketoacyl-synt_C"/>
    <property type="match status" value="1"/>
</dbReference>
<dbReference type="Gene3D" id="3.10.129.110">
    <property type="entry name" value="Polyketide synthase dehydratase"/>
    <property type="match status" value="1"/>
</dbReference>
<feature type="region of interest" description="N-terminal hotdog fold" evidence="4">
    <location>
        <begin position="1376"/>
        <end position="1500"/>
    </location>
</feature>
<reference evidence="8 9" key="1">
    <citation type="submission" date="2020-07" db="EMBL/GenBank/DDBJ databases">
        <title>Pseudogemmobacter sp. nov., isolated from poultry manure in Taiwan.</title>
        <authorList>
            <person name="Lin S.-Y."/>
            <person name="Tang Y.-S."/>
            <person name="Young C.-C."/>
        </authorList>
    </citation>
    <scope>NUCLEOTIDE SEQUENCE [LARGE SCALE GENOMIC DNA]</scope>
    <source>
        <strain evidence="8 9">CC-YST710</strain>
    </source>
</reference>
<dbReference type="InterPro" id="IPR014031">
    <property type="entry name" value="Ketoacyl_synth_C"/>
</dbReference>
<feature type="active site" description="Proton acceptor; for dehydratase activity" evidence="4">
    <location>
        <position position="1406"/>
    </location>
</feature>
<dbReference type="Pfam" id="PF00975">
    <property type="entry name" value="Thioesterase"/>
    <property type="match status" value="1"/>
</dbReference>
<dbReference type="InterPro" id="IPR014030">
    <property type="entry name" value="Ketoacyl_synth_N"/>
</dbReference>
<dbReference type="InterPro" id="IPR014043">
    <property type="entry name" value="Acyl_transferase_dom"/>
</dbReference>
<dbReference type="InterPro" id="IPR016039">
    <property type="entry name" value="Thiolase-like"/>
</dbReference>
<evidence type="ECO:0000256" key="2">
    <source>
        <dbReference type="ARBA" id="ARBA00022553"/>
    </source>
</evidence>
<dbReference type="InterPro" id="IPR049900">
    <property type="entry name" value="PKS_mFAS_DH"/>
</dbReference>
<dbReference type="InterPro" id="IPR013968">
    <property type="entry name" value="PKS_KR"/>
</dbReference>
<organism evidence="8 9">
    <name type="scientific">Pseudogemmobacter faecipullorum</name>
    <dbReference type="NCBI Taxonomy" id="2755041"/>
    <lineage>
        <taxon>Bacteria</taxon>
        <taxon>Pseudomonadati</taxon>
        <taxon>Pseudomonadota</taxon>
        <taxon>Alphaproteobacteria</taxon>
        <taxon>Rhodobacterales</taxon>
        <taxon>Paracoccaceae</taxon>
        <taxon>Pseudogemmobacter</taxon>
    </lineage>
</organism>
<dbReference type="InterPro" id="IPR001227">
    <property type="entry name" value="Ac_transferase_dom_sf"/>
</dbReference>
<evidence type="ECO:0000256" key="4">
    <source>
        <dbReference type="PROSITE-ProRule" id="PRU01363"/>
    </source>
</evidence>
<dbReference type="Pfam" id="PF21089">
    <property type="entry name" value="PKS_DH_N"/>
    <property type="match status" value="1"/>
</dbReference>
<dbReference type="PANTHER" id="PTHR43775">
    <property type="entry name" value="FATTY ACID SYNTHASE"/>
    <property type="match status" value="1"/>
</dbReference>
<dbReference type="PROSITE" id="PS52004">
    <property type="entry name" value="KS3_2"/>
    <property type="match status" value="1"/>
</dbReference>
<dbReference type="SMART" id="SM00823">
    <property type="entry name" value="PKS_PP"/>
    <property type="match status" value="1"/>
</dbReference>
<dbReference type="InterPro" id="IPR016036">
    <property type="entry name" value="Malonyl_transacylase_ACP-bd"/>
</dbReference>
<protein>
    <submittedName>
        <fullName evidence="8">SDR family NAD(P)-dependent oxidoreductase</fullName>
    </submittedName>
</protein>
<dbReference type="CDD" id="cd00833">
    <property type="entry name" value="PKS"/>
    <property type="match status" value="1"/>
</dbReference>
<dbReference type="InterPro" id="IPR016035">
    <property type="entry name" value="Acyl_Trfase/lysoPLipase"/>
</dbReference>
<dbReference type="InterPro" id="IPR018201">
    <property type="entry name" value="Ketoacyl_synth_AS"/>
</dbReference>
<dbReference type="SUPFAM" id="SSF51735">
    <property type="entry name" value="NAD(P)-binding Rossmann-fold domains"/>
    <property type="match status" value="2"/>
</dbReference>
<accession>A0ABS8CGQ3</accession>
<dbReference type="CDD" id="cd08953">
    <property type="entry name" value="KR_2_SDR_x"/>
    <property type="match status" value="1"/>
</dbReference>
<dbReference type="PANTHER" id="PTHR43775:SF51">
    <property type="entry name" value="INACTIVE PHENOLPHTHIOCEROL SYNTHESIS POLYKETIDE SYNTHASE TYPE I PKS1-RELATED"/>
    <property type="match status" value="1"/>
</dbReference>
<dbReference type="Pfam" id="PF00550">
    <property type="entry name" value="PP-binding"/>
    <property type="match status" value="1"/>
</dbReference>
<dbReference type="SMART" id="SM00825">
    <property type="entry name" value="PKS_KS"/>
    <property type="match status" value="1"/>
</dbReference>
<dbReference type="Gene3D" id="1.10.1200.10">
    <property type="entry name" value="ACP-like"/>
    <property type="match status" value="1"/>
</dbReference>
<dbReference type="InterPro" id="IPR020806">
    <property type="entry name" value="PKS_PP-bd"/>
</dbReference>
<feature type="active site" description="Proton donor; for dehydratase activity" evidence="4">
    <location>
        <position position="1574"/>
    </location>
</feature>
<dbReference type="SUPFAM" id="SSF55048">
    <property type="entry name" value="Probable ACP-binding domain of malonyl-CoA ACP transacylase"/>
    <property type="match status" value="1"/>
</dbReference>
<feature type="domain" description="PKS/mFAS DH" evidence="7">
    <location>
        <begin position="1376"/>
        <end position="1659"/>
    </location>
</feature>
<gene>
    <name evidence="8" type="ORF">H0485_00955</name>
</gene>
<comment type="caution">
    <text evidence="8">The sequence shown here is derived from an EMBL/GenBank/DDBJ whole genome shotgun (WGS) entry which is preliminary data.</text>
</comment>
<dbReference type="SMART" id="SM00827">
    <property type="entry name" value="PKS_AT"/>
    <property type="match status" value="1"/>
</dbReference>
<dbReference type="InterPro" id="IPR049552">
    <property type="entry name" value="PKS_DH_N"/>
</dbReference>
<dbReference type="Pfam" id="PF08659">
    <property type="entry name" value="KR"/>
    <property type="match status" value="1"/>
</dbReference>
<dbReference type="Gene3D" id="3.30.70.3290">
    <property type="match status" value="1"/>
</dbReference>
<dbReference type="PROSITE" id="PS50075">
    <property type="entry name" value="CARRIER"/>
    <property type="match status" value="1"/>
</dbReference>
<dbReference type="Pfam" id="PF00698">
    <property type="entry name" value="Acyl_transf_1"/>
    <property type="match status" value="1"/>
</dbReference>
<evidence type="ECO:0000256" key="1">
    <source>
        <dbReference type="ARBA" id="ARBA00022450"/>
    </source>
</evidence>
<dbReference type="Pfam" id="PF22621">
    <property type="entry name" value="CurL-like_PKS_C"/>
    <property type="match status" value="1"/>
</dbReference>
<evidence type="ECO:0000259" key="7">
    <source>
        <dbReference type="PROSITE" id="PS52019"/>
    </source>
</evidence>
<dbReference type="SMART" id="SM00826">
    <property type="entry name" value="PKS_DH"/>
    <property type="match status" value="1"/>
</dbReference>
<dbReference type="Pfam" id="PF21394">
    <property type="entry name" value="Beta-ketacyl_N"/>
    <property type="match status" value="1"/>
</dbReference>
<dbReference type="SMART" id="SM00824">
    <property type="entry name" value="PKS_TE"/>
    <property type="match status" value="1"/>
</dbReference>
<dbReference type="InterPro" id="IPR042104">
    <property type="entry name" value="PKS_dehydratase_sf"/>
</dbReference>
<dbReference type="Gene3D" id="3.30.70.250">
    <property type="entry name" value="Malonyl-CoA ACP transacylase, ACP-binding"/>
    <property type="match status" value="1"/>
</dbReference>
<keyword evidence="9" id="KW-1185">Reference proteome</keyword>
<dbReference type="SUPFAM" id="SSF53901">
    <property type="entry name" value="Thiolase-like"/>
    <property type="match status" value="1"/>
</dbReference>
<evidence type="ECO:0000313" key="8">
    <source>
        <dbReference type="EMBL" id="MCB5408576.1"/>
    </source>
</evidence>
<dbReference type="SUPFAM" id="SSF53474">
    <property type="entry name" value="alpha/beta-Hydrolases"/>
    <property type="match status" value="1"/>
</dbReference>
<dbReference type="InterPro" id="IPR020807">
    <property type="entry name" value="PKS_DH"/>
</dbReference>
<dbReference type="InterPro" id="IPR049551">
    <property type="entry name" value="PKS_DH_C"/>
</dbReference>